<reference evidence="1 2" key="1">
    <citation type="submission" date="2019-04" db="EMBL/GenBank/DDBJ databases">
        <title>Sulfurimonas crateris sp. nov. a facultative anaerobic sulfur-oxidizing chemolithautotrophic bacterium isolated from a terrestrial mud vulcano.</title>
        <authorList>
            <person name="Ratnikova N.M."/>
            <person name="Slobodkin A.I."/>
            <person name="Merkel A.Y."/>
            <person name="Novikov A."/>
            <person name="Bonch-Osmolovskaya E.A."/>
            <person name="Slobodkina G.B."/>
        </authorList>
    </citation>
    <scope>NUCLEOTIDE SEQUENCE [LARGE SCALE GENOMIC DNA]</scope>
    <source>
        <strain evidence="1 2">SN118</strain>
    </source>
</reference>
<evidence type="ECO:0000313" key="1">
    <source>
        <dbReference type="EMBL" id="TKI68596.1"/>
    </source>
</evidence>
<sequence>MCNFNKHNEDTKAVMHLLMQKCAQSVGGVNFLLGLIEAMKEKKPNALIDSACKVDSKELNIRWNKIVFKDKFDVLEEVIRSHKSSEGTDFNILNSESQKKRKKILNMVKTLSPIEFTVTVKNSQDHAGFNFKIFESVEDEYVKVNPLFAAMFFCSTEYIKKALKYEI</sequence>
<organism evidence="1 2">
    <name type="scientific">Sulfurimonas crateris</name>
    <dbReference type="NCBI Taxonomy" id="2574727"/>
    <lineage>
        <taxon>Bacteria</taxon>
        <taxon>Pseudomonadati</taxon>
        <taxon>Campylobacterota</taxon>
        <taxon>Epsilonproteobacteria</taxon>
        <taxon>Campylobacterales</taxon>
        <taxon>Sulfurimonadaceae</taxon>
        <taxon>Sulfurimonas</taxon>
    </lineage>
</organism>
<dbReference type="Proteomes" id="UP000309561">
    <property type="component" value="Unassembled WGS sequence"/>
</dbReference>
<dbReference type="RefSeq" id="WP_137014563.1">
    <property type="nucleotide sequence ID" value="NZ_SZPX01000007.1"/>
</dbReference>
<comment type="caution">
    <text evidence="1">The sequence shown here is derived from an EMBL/GenBank/DDBJ whole genome shotgun (WGS) entry which is preliminary data.</text>
</comment>
<dbReference type="AlphaFoldDB" id="A0A4U2Z351"/>
<name>A0A4U2Z351_9BACT</name>
<keyword evidence="2" id="KW-1185">Reference proteome</keyword>
<proteinExistence type="predicted"/>
<gene>
    <name evidence="1" type="ORF">FCU45_09225</name>
</gene>
<evidence type="ECO:0000313" key="2">
    <source>
        <dbReference type="Proteomes" id="UP000309561"/>
    </source>
</evidence>
<dbReference type="EMBL" id="SZPX01000007">
    <property type="protein sequence ID" value="TKI68596.1"/>
    <property type="molecule type" value="Genomic_DNA"/>
</dbReference>
<dbReference type="OrthoDB" id="5343880at2"/>
<accession>A0A4U2Z351</accession>
<protein>
    <submittedName>
        <fullName evidence="1">Uncharacterized protein</fullName>
    </submittedName>
</protein>